<name>A0A9W7B8N3_9STRA</name>
<protein>
    <submittedName>
        <fullName evidence="2">Uncharacterized protein</fullName>
    </submittedName>
</protein>
<evidence type="ECO:0000313" key="2">
    <source>
        <dbReference type="EMBL" id="GMH85887.1"/>
    </source>
</evidence>
<gene>
    <name evidence="2" type="ORF">TrST_g11635</name>
</gene>
<keyword evidence="3" id="KW-1185">Reference proteome</keyword>
<accession>A0A9W7B8N3</accession>
<dbReference type="PANTHER" id="PTHR34801:SF6">
    <property type="entry name" value="SLL1620 PROTEIN"/>
    <property type="match status" value="1"/>
</dbReference>
<keyword evidence="1" id="KW-0732">Signal</keyword>
<dbReference type="InterPro" id="IPR010865">
    <property type="entry name" value="DUF1499"/>
</dbReference>
<dbReference type="Proteomes" id="UP001165085">
    <property type="component" value="Unassembled WGS sequence"/>
</dbReference>
<proteinExistence type="predicted"/>
<organism evidence="2 3">
    <name type="scientific">Triparma strigata</name>
    <dbReference type="NCBI Taxonomy" id="1606541"/>
    <lineage>
        <taxon>Eukaryota</taxon>
        <taxon>Sar</taxon>
        <taxon>Stramenopiles</taxon>
        <taxon>Ochrophyta</taxon>
        <taxon>Bolidophyceae</taxon>
        <taxon>Parmales</taxon>
        <taxon>Triparmaceae</taxon>
        <taxon>Triparma</taxon>
    </lineage>
</organism>
<feature type="signal peptide" evidence="1">
    <location>
        <begin position="1"/>
        <end position="18"/>
    </location>
</feature>
<dbReference type="PROSITE" id="PS51257">
    <property type="entry name" value="PROKAR_LIPOPROTEIN"/>
    <property type="match status" value="1"/>
</dbReference>
<dbReference type="Pfam" id="PF07386">
    <property type="entry name" value="DUF1499"/>
    <property type="match status" value="1"/>
</dbReference>
<evidence type="ECO:0000313" key="3">
    <source>
        <dbReference type="Proteomes" id="UP001165085"/>
    </source>
</evidence>
<comment type="caution">
    <text evidence="2">The sequence shown here is derived from an EMBL/GenBank/DDBJ whole genome shotgun (WGS) entry which is preliminary data.</text>
</comment>
<dbReference type="AlphaFoldDB" id="A0A9W7B8N3"/>
<reference evidence="3" key="1">
    <citation type="journal article" date="2023" name="Commun. Biol.">
        <title>Genome analysis of Parmales, the sister group of diatoms, reveals the evolutionary specialization of diatoms from phago-mixotrophs to photoautotrophs.</title>
        <authorList>
            <person name="Ban H."/>
            <person name="Sato S."/>
            <person name="Yoshikawa S."/>
            <person name="Yamada K."/>
            <person name="Nakamura Y."/>
            <person name="Ichinomiya M."/>
            <person name="Sato N."/>
            <person name="Blanc-Mathieu R."/>
            <person name="Endo H."/>
            <person name="Kuwata A."/>
            <person name="Ogata H."/>
        </authorList>
    </citation>
    <scope>NUCLEOTIDE SEQUENCE [LARGE SCALE GENOMIC DNA]</scope>
    <source>
        <strain evidence="3">NIES 3701</strain>
    </source>
</reference>
<evidence type="ECO:0000256" key="1">
    <source>
        <dbReference type="SAM" id="SignalP"/>
    </source>
</evidence>
<dbReference type="OrthoDB" id="41501at2759"/>
<dbReference type="EMBL" id="BRXY01000308">
    <property type="protein sequence ID" value="GMH85887.1"/>
    <property type="molecule type" value="Genomic_DNA"/>
</dbReference>
<feature type="chain" id="PRO_5040875005" evidence="1">
    <location>
        <begin position="19"/>
        <end position="241"/>
    </location>
</feature>
<sequence>MRRKSLILIAALFSCCSSLKVSRWTRRVLLSSLFAPAASHAFDNGVPEMSQYKDKKKYPGTPPISLGVQPSGSLSPCTSDALNCFSTSGDAAHLLKPWSPPDKTVNPMQDILETLKEYPPGQSRIDKGGYSIITLRNDYLYVQFESLKRGFIDDVEFSIQPLTVQVRSSSRLGFLDLGVNAKRLNYISSSLRSKGWTAPQITPEEYPDYFNLLLFTFDDYIRSVISPETCPSPAEPLKCTE</sequence>
<dbReference type="PANTHER" id="PTHR34801">
    <property type="entry name" value="EXPRESSED PROTEIN"/>
    <property type="match status" value="1"/>
</dbReference>